<dbReference type="EMBL" id="CAXLJL010000378">
    <property type="protein sequence ID" value="CAL5137204.1"/>
    <property type="molecule type" value="Genomic_DNA"/>
</dbReference>
<feature type="region of interest" description="Disordered" evidence="6">
    <location>
        <begin position="471"/>
        <end position="596"/>
    </location>
</feature>
<feature type="domain" description="C2H2-type" evidence="7">
    <location>
        <begin position="713"/>
        <end position="740"/>
    </location>
</feature>
<dbReference type="InterPro" id="IPR013087">
    <property type="entry name" value="Znf_C2H2_type"/>
</dbReference>
<feature type="region of interest" description="Disordered" evidence="6">
    <location>
        <begin position="258"/>
        <end position="289"/>
    </location>
</feature>
<evidence type="ECO:0000256" key="6">
    <source>
        <dbReference type="SAM" id="MobiDB-lite"/>
    </source>
</evidence>
<feature type="region of interest" description="Disordered" evidence="6">
    <location>
        <begin position="1313"/>
        <end position="1334"/>
    </location>
</feature>
<feature type="domain" description="C2H2-type" evidence="7">
    <location>
        <begin position="627"/>
        <end position="655"/>
    </location>
</feature>
<keyword evidence="2" id="KW-0677">Repeat</keyword>
<evidence type="ECO:0000256" key="3">
    <source>
        <dbReference type="ARBA" id="ARBA00022771"/>
    </source>
</evidence>
<evidence type="ECO:0000259" key="7">
    <source>
        <dbReference type="PROSITE" id="PS50157"/>
    </source>
</evidence>
<evidence type="ECO:0000256" key="1">
    <source>
        <dbReference type="ARBA" id="ARBA00022723"/>
    </source>
</evidence>
<feature type="region of interest" description="Disordered" evidence="6">
    <location>
        <begin position="376"/>
        <end position="449"/>
    </location>
</feature>
<keyword evidence="3 5" id="KW-0863">Zinc-finger</keyword>
<feature type="compositionally biased region" description="Basic residues" evidence="6">
    <location>
        <begin position="523"/>
        <end position="535"/>
    </location>
</feature>
<feature type="domain" description="C2H2-type" evidence="7">
    <location>
        <begin position="741"/>
        <end position="769"/>
    </location>
</feature>
<keyword evidence="4" id="KW-0862">Zinc</keyword>
<feature type="compositionally biased region" description="Polar residues" evidence="6">
    <location>
        <begin position="779"/>
        <end position="797"/>
    </location>
</feature>
<feature type="compositionally biased region" description="Basic and acidic residues" evidence="6">
    <location>
        <begin position="435"/>
        <end position="444"/>
    </location>
</feature>
<protein>
    <recommendedName>
        <fullName evidence="7">C2H2-type domain-containing protein</fullName>
    </recommendedName>
</protein>
<evidence type="ECO:0000256" key="4">
    <source>
        <dbReference type="ARBA" id="ARBA00022833"/>
    </source>
</evidence>
<dbReference type="PROSITE" id="PS00028">
    <property type="entry name" value="ZINC_FINGER_C2H2_1"/>
    <property type="match status" value="4"/>
</dbReference>
<dbReference type="Pfam" id="PF00096">
    <property type="entry name" value="zf-C2H2"/>
    <property type="match status" value="3"/>
</dbReference>
<feature type="region of interest" description="Disordered" evidence="6">
    <location>
        <begin position="757"/>
        <end position="809"/>
    </location>
</feature>
<dbReference type="PROSITE" id="PS50157">
    <property type="entry name" value="ZINC_FINGER_C2H2_2"/>
    <property type="match status" value="4"/>
</dbReference>
<accession>A0AAV2TLU8</accession>
<comment type="caution">
    <text evidence="8">The sequence shown here is derived from an EMBL/GenBank/DDBJ whole genome shotgun (WGS) entry which is preliminary data.</text>
</comment>
<feature type="compositionally biased region" description="Low complexity" evidence="6">
    <location>
        <begin position="1313"/>
        <end position="1327"/>
    </location>
</feature>
<feature type="compositionally biased region" description="Polar residues" evidence="6">
    <location>
        <begin position="548"/>
        <end position="578"/>
    </location>
</feature>
<keyword evidence="1" id="KW-0479">Metal-binding</keyword>
<dbReference type="SMART" id="SM00355">
    <property type="entry name" value="ZnF_C2H2"/>
    <property type="match status" value="7"/>
</dbReference>
<dbReference type="InterPro" id="IPR036236">
    <property type="entry name" value="Znf_C2H2_sf"/>
</dbReference>
<dbReference type="PANTHER" id="PTHR24408">
    <property type="entry name" value="ZINC FINGER PROTEIN"/>
    <property type="match status" value="1"/>
</dbReference>
<evidence type="ECO:0000256" key="5">
    <source>
        <dbReference type="PROSITE-ProRule" id="PRU00042"/>
    </source>
</evidence>
<dbReference type="GO" id="GO:0043565">
    <property type="term" value="F:sequence-specific DNA binding"/>
    <property type="evidence" value="ECO:0007669"/>
    <property type="project" value="TreeGrafter"/>
</dbReference>
<feature type="region of interest" description="Disordered" evidence="6">
    <location>
        <begin position="1048"/>
        <end position="1070"/>
    </location>
</feature>
<sequence>MNSEDLGAQVSDLLCRLGNLLPEKKDDVISLLTSALSLIKADSRSDPLQKLSSLTVDSDSSAVLHVPVGRPQKLDPQENSESADAIRSPVCELDGPSNVIECCTPQYASVAAFGDKCVKTEENTAKPKNTSLSCPVCCLKFFQWPPMEHHLYIGHATTVAPVCWRCQGVFANHAVLLAHECFDWGRLNLPCESTLKGSSAMAVRQRTLLLSSTDFGYPTQGIFLRRRCGLCYRSTCVYDSYVNFERHKRAVHSAIRTDRGLLPPHPNTLRRSRKRKYKPELDGSSAAVNHPRSEEALRLSVRRLFDRFQNLRNGLSRAHRLGIRRNNRTGCLSSHSWSTVTAMLADRRGGSSRRRAIAVPGSGDVSQVGSVRLGEDDTAKDHNQKLRTGVPVSSCDVDADDQSEMGPGKSSKDRILGQKRRRRMIQTGQKRIKRDRSPAIDSPKESGSGRFVCGCCSTEFRLASRLRHGHIPASLGGLSPKRDDTTGWTCRTDPSNSSNNDSHDTNSDGFGDSTHPSEDGNGTRKRKRRTSRRLKPLPSLGQLMGSESAGSSPRTVQPDGSTRLSNPDNLDQQTNVSKLQKRRLSATDSQLTDMPVDSSVPVGVGCTRPSGSSLITGSTNVGTCPPFVCEHCNRSYARPYSLQRHLIQMHIGEYRFCCGYCEFRTNDRSGYDEHLARHFQVKQYTCEFCDARFTVKRELNDHVAFKHTVERKFDCRVCGLAFKTAGTLSRHRKIHGQQKLFECSICGIKFTRGSNLKRHMGRLHSPRSSNSRRGKKNKATNSDLVPRTGESTVTGRSRTGAGSCDLLTSSDRTVSGAPAAGPLANTATVSGQCMMSRTTVVSALDTSNSISFVDSVIPLTVGSSVSSVGVSNPTGDLFEHDVNCSIASSKPTVLNFGEDNSTIMSSCSGRESGEHLLGSDGRIGLADQPQVTTVIMVNLTEIGSGNTLFESSTGTGPTSTPGLMTESANNGTVVDSFDGGIPCSLSETAFPNDAFSSLFPLQISSSISPSVLISSDSVDHTSWPTTADNVEQSLCYLLTATEPAFDNLESSRNSDQSDVHAHDLGESGLNNQVTNIHSGVVMSDSKENDLVSSVTGDDHPLLAPSFASQLDLNDGDMITRSDRMPPKSTDSTVIWRPVESLDSENSSIRNSASGNSALSERNQMLCVGSSCIDRYLVEGECEINAEDEDDDEGQNAVGALNSNVLLQNECHEPTDVRRCSPRFPSPVSESRCSPHPTLYHSSSPLQSSLINYCSHADQEQLTEPLSFPSSEDQLIADNHSAPSVQIVFPTDRYVNTYSTQTICSLWSSVTQSASASPTSSTSFTRSSPNRLDPDAIGADQCSGNNFSVGYLIGQNQQLQHQNAPISDSKSGTVEYTLSDSVGHSDYFPFEPPSS</sequence>
<dbReference type="SUPFAM" id="SSF57667">
    <property type="entry name" value="beta-beta-alpha zinc fingers"/>
    <property type="match status" value="3"/>
</dbReference>
<dbReference type="GO" id="GO:0008270">
    <property type="term" value="F:zinc ion binding"/>
    <property type="evidence" value="ECO:0007669"/>
    <property type="project" value="UniProtKB-KW"/>
</dbReference>
<evidence type="ECO:0000313" key="9">
    <source>
        <dbReference type="Proteomes" id="UP001497525"/>
    </source>
</evidence>
<feature type="compositionally biased region" description="Basic residues" evidence="6">
    <location>
        <begin position="268"/>
        <end position="277"/>
    </location>
</feature>
<evidence type="ECO:0000313" key="8">
    <source>
        <dbReference type="EMBL" id="CAL5137204.1"/>
    </source>
</evidence>
<dbReference type="PANTHER" id="PTHR24408:SF36">
    <property type="entry name" value="BTB DOMAIN-CONTAINING PROTEIN"/>
    <property type="match status" value="1"/>
</dbReference>
<feature type="compositionally biased region" description="Basic residues" evidence="6">
    <location>
        <begin position="417"/>
        <end position="434"/>
    </location>
</feature>
<reference evidence="8" key="1">
    <citation type="submission" date="2024-06" db="EMBL/GenBank/DDBJ databases">
        <authorList>
            <person name="Liu X."/>
            <person name="Lenzi L."/>
            <person name="Haldenby T S."/>
            <person name="Uol C."/>
        </authorList>
    </citation>
    <scope>NUCLEOTIDE SEQUENCE</scope>
</reference>
<dbReference type="Gene3D" id="3.30.160.60">
    <property type="entry name" value="Classic Zinc Finger"/>
    <property type="match status" value="3"/>
</dbReference>
<gene>
    <name evidence="8" type="ORF">CDAUBV1_LOCUS11461</name>
</gene>
<feature type="compositionally biased region" description="Basic and acidic residues" evidence="6">
    <location>
        <begin position="1055"/>
        <end position="1065"/>
    </location>
</feature>
<name>A0AAV2TLU8_CALDB</name>
<organism evidence="8 9">
    <name type="scientific">Calicophoron daubneyi</name>
    <name type="common">Rumen fluke</name>
    <name type="synonym">Paramphistomum daubneyi</name>
    <dbReference type="NCBI Taxonomy" id="300641"/>
    <lineage>
        <taxon>Eukaryota</taxon>
        <taxon>Metazoa</taxon>
        <taxon>Spiralia</taxon>
        <taxon>Lophotrochozoa</taxon>
        <taxon>Platyhelminthes</taxon>
        <taxon>Trematoda</taxon>
        <taxon>Digenea</taxon>
        <taxon>Plagiorchiida</taxon>
        <taxon>Pronocephalata</taxon>
        <taxon>Paramphistomoidea</taxon>
        <taxon>Paramphistomidae</taxon>
        <taxon>Calicophoron</taxon>
    </lineage>
</organism>
<proteinExistence type="predicted"/>
<feature type="domain" description="C2H2-type" evidence="7">
    <location>
        <begin position="684"/>
        <end position="712"/>
    </location>
</feature>
<feature type="compositionally biased region" description="Basic residues" evidence="6">
    <location>
        <begin position="757"/>
        <end position="778"/>
    </location>
</feature>
<evidence type="ECO:0000256" key="2">
    <source>
        <dbReference type="ARBA" id="ARBA00022737"/>
    </source>
</evidence>
<dbReference type="GO" id="GO:0000981">
    <property type="term" value="F:DNA-binding transcription factor activity, RNA polymerase II-specific"/>
    <property type="evidence" value="ECO:0007669"/>
    <property type="project" value="TreeGrafter"/>
</dbReference>
<dbReference type="Proteomes" id="UP001497525">
    <property type="component" value="Unassembled WGS sequence"/>
</dbReference>
<dbReference type="GO" id="GO:0005634">
    <property type="term" value="C:nucleus"/>
    <property type="evidence" value="ECO:0007669"/>
    <property type="project" value="TreeGrafter"/>
</dbReference>